<evidence type="ECO:0000256" key="4">
    <source>
        <dbReference type="ARBA" id="ARBA00022964"/>
    </source>
</evidence>
<proteinExistence type="inferred from homology"/>
<dbReference type="InterPro" id="IPR041097">
    <property type="entry name" value="PKHD_C"/>
</dbReference>
<dbReference type="RefSeq" id="WP_091641399.1">
    <property type="nucleotide sequence ID" value="NZ_FOEG01000002.1"/>
</dbReference>
<dbReference type="InterPro" id="IPR005123">
    <property type="entry name" value="Oxoglu/Fe-dep_dioxygenase_dom"/>
</dbReference>
<keyword evidence="6 7" id="KW-0408">Iron</keyword>
<name>A0A1H8S5J8_9GAMM</name>
<dbReference type="Gene3D" id="2.60.120.620">
    <property type="entry name" value="q2cbj1_9rhob like domain"/>
    <property type="match status" value="1"/>
</dbReference>
<protein>
    <submittedName>
        <fullName evidence="9">PKHD-type hydroxylase</fullName>
    </submittedName>
</protein>
<evidence type="ECO:0000259" key="8">
    <source>
        <dbReference type="PROSITE" id="PS51471"/>
    </source>
</evidence>
<dbReference type="Gene3D" id="4.10.860.20">
    <property type="entry name" value="Rabenosyn, Rab binding domain"/>
    <property type="match status" value="1"/>
</dbReference>
<keyword evidence="3 7" id="KW-0847">Vitamin C</keyword>
<dbReference type="GO" id="GO:0006974">
    <property type="term" value="P:DNA damage response"/>
    <property type="evidence" value="ECO:0007669"/>
    <property type="project" value="TreeGrafter"/>
</dbReference>
<dbReference type="InterPro" id="IPR044862">
    <property type="entry name" value="Pro_4_hyd_alph_FE2OG_OXY"/>
</dbReference>
<dbReference type="PANTHER" id="PTHR41536:SF1">
    <property type="entry name" value="PKHD-TYPE HYDROXYLASE YBIX"/>
    <property type="match status" value="1"/>
</dbReference>
<evidence type="ECO:0000256" key="7">
    <source>
        <dbReference type="HAMAP-Rule" id="MF_00657"/>
    </source>
</evidence>
<evidence type="ECO:0000256" key="3">
    <source>
        <dbReference type="ARBA" id="ARBA00022896"/>
    </source>
</evidence>
<evidence type="ECO:0000256" key="5">
    <source>
        <dbReference type="ARBA" id="ARBA00023002"/>
    </source>
</evidence>
<dbReference type="PROSITE" id="PS51471">
    <property type="entry name" value="FE2OG_OXY"/>
    <property type="match status" value="1"/>
</dbReference>
<accession>A0A1H8S5J8</accession>
<evidence type="ECO:0000256" key="2">
    <source>
        <dbReference type="ARBA" id="ARBA00022723"/>
    </source>
</evidence>
<dbReference type="EMBL" id="FOEG01000002">
    <property type="protein sequence ID" value="SEO73684.1"/>
    <property type="molecule type" value="Genomic_DNA"/>
</dbReference>
<keyword evidence="2 7" id="KW-0479">Metal-binding</keyword>
<dbReference type="STRING" id="406100.SAMN04488052_102493"/>
<sequence length="226" mass="25453">MIVCIDNVLTQEELAHMRGQLLQGDWAHGISAGPQARQVKNNLQLPDDSPALPELRQTVMRALNRSQLLVTAALPFKILPPNFNRYTGETNAYGLHTDSTLRPLPDGSYLRTDVSATLFLSGPEEYEGGELTIEDTYGQQQIKLPAGSMVVYPSGSIHEVRPVTSGERLGCYMFMQSLVKDQEQRRHLFEMDRSLVSLRKRYGEGDSDVVRLTGLYNNLLRRWSEC</sequence>
<dbReference type="AlphaFoldDB" id="A0A1H8S5J8"/>
<dbReference type="HAMAP" id="MF_00657">
    <property type="entry name" value="Hydroxyl_YbiX"/>
    <property type="match status" value="1"/>
</dbReference>
<evidence type="ECO:0000256" key="6">
    <source>
        <dbReference type="ARBA" id="ARBA00023004"/>
    </source>
</evidence>
<dbReference type="NCBIfam" id="NF003975">
    <property type="entry name" value="PRK05467.1-4"/>
    <property type="match status" value="1"/>
</dbReference>
<evidence type="ECO:0000256" key="1">
    <source>
        <dbReference type="ARBA" id="ARBA00001961"/>
    </source>
</evidence>
<keyword evidence="10" id="KW-1185">Reference proteome</keyword>
<feature type="binding site" evidence="7">
    <location>
        <position position="98"/>
    </location>
    <ligand>
        <name>Fe cation</name>
        <dbReference type="ChEBI" id="CHEBI:24875"/>
    </ligand>
</feature>
<dbReference type="Pfam" id="PF18331">
    <property type="entry name" value="PKHD_C"/>
    <property type="match status" value="1"/>
</dbReference>
<dbReference type="Pfam" id="PF13640">
    <property type="entry name" value="2OG-FeII_Oxy_3"/>
    <property type="match status" value="1"/>
</dbReference>
<evidence type="ECO:0000313" key="10">
    <source>
        <dbReference type="Proteomes" id="UP000199657"/>
    </source>
</evidence>
<evidence type="ECO:0000313" key="9">
    <source>
        <dbReference type="EMBL" id="SEO73684.1"/>
    </source>
</evidence>
<comment type="cofactor">
    <cofactor evidence="7">
        <name>Fe(2+)</name>
        <dbReference type="ChEBI" id="CHEBI:29033"/>
    </cofactor>
    <text evidence="7">Binds 1 Fe(2+) ion per subunit.</text>
</comment>
<dbReference type="InterPro" id="IPR006620">
    <property type="entry name" value="Pro_4_hyd_alph"/>
</dbReference>
<dbReference type="GO" id="GO:0005506">
    <property type="term" value="F:iron ion binding"/>
    <property type="evidence" value="ECO:0007669"/>
    <property type="project" value="UniProtKB-UniRule"/>
</dbReference>
<comment type="cofactor">
    <cofactor evidence="1 7">
        <name>L-ascorbate</name>
        <dbReference type="ChEBI" id="CHEBI:38290"/>
    </cofactor>
</comment>
<dbReference type="SMART" id="SM00702">
    <property type="entry name" value="P4Hc"/>
    <property type="match status" value="1"/>
</dbReference>
<dbReference type="OrthoDB" id="9812472at2"/>
<feature type="domain" description="Fe2OG dioxygenase" evidence="8">
    <location>
        <begin position="77"/>
        <end position="177"/>
    </location>
</feature>
<dbReference type="InterPro" id="IPR023550">
    <property type="entry name" value="PKHD_hydroxylase"/>
</dbReference>
<feature type="binding site" evidence="7">
    <location>
        <position position="168"/>
    </location>
    <ligand>
        <name>2-oxoglutarate</name>
        <dbReference type="ChEBI" id="CHEBI:16810"/>
    </ligand>
</feature>
<dbReference type="PANTHER" id="PTHR41536">
    <property type="entry name" value="PKHD-TYPE HYDROXYLASE YBIX"/>
    <property type="match status" value="1"/>
</dbReference>
<dbReference type="SUPFAM" id="SSF51197">
    <property type="entry name" value="Clavaminate synthase-like"/>
    <property type="match status" value="1"/>
</dbReference>
<feature type="binding site" evidence="7">
    <location>
        <position position="158"/>
    </location>
    <ligand>
        <name>Fe cation</name>
        <dbReference type="ChEBI" id="CHEBI:24875"/>
    </ligand>
</feature>
<reference evidence="9 10" key="1">
    <citation type="submission" date="2016-10" db="EMBL/GenBank/DDBJ databases">
        <authorList>
            <person name="de Groot N.N."/>
        </authorList>
    </citation>
    <scope>NUCLEOTIDE SEQUENCE [LARGE SCALE GENOMIC DNA]</scope>
    <source>
        <strain evidence="9 10">CGMCC 1.6291</strain>
    </source>
</reference>
<dbReference type="GO" id="GO:0006879">
    <property type="term" value="P:intracellular iron ion homeostasis"/>
    <property type="evidence" value="ECO:0007669"/>
    <property type="project" value="TreeGrafter"/>
</dbReference>
<dbReference type="Proteomes" id="UP000199657">
    <property type="component" value="Unassembled WGS sequence"/>
</dbReference>
<dbReference type="NCBIfam" id="NF003974">
    <property type="entry name" value="PRK05467.1-3"/>
    <property type="match status" value="1"/>
</dbReference>
<dbReference type="GO" id="GO:0016706">
    <property type="term" value="F:2-oxoglutarate-dependent dioxygenase activity"/>
    <property type="evidence" value="ECO:0007669"/>
    <property type="project" value="UniProtKB-UniRule"/>
</dbReference>
<feature type="binding site" evidence="7">
    <location>
        <position position="96"/>
    </location>
    <ligand>
        <name>Fe cation</name>
        <dbReference type="ChEBI" id="CHEBI:24875"/>
    </ligand>
</feature>
<organism evidence="9 10">
    <name type="scientific">Aquisalimonas asiatica</name>
    <dbReference type="NCBI Taxonomy" id="406100"/>
    <lineage>
        <taxon>Bacteria</taxon>
        <taxon>Pseudomonadati</taxon>
        <taxon>Pseudomonadota</taxon>
        <taxon>Gammaproteobacteria</taxon>
        <taxon>Chromatiales</taxon>
        <taxon>Ectothiorhodospiraceae</taxon>
        <taxon>Aquisalimonas</taxon>
    </lineage>
</organism>
<dbReference type="GO" id="GO:0031418">
    <property type="term" value="F:L-ascorbic acid binding"/>
    <property type="evidence" value="ECO:0007669"/>
    <property type="project" value="UniProtKB-KW"/>
</dbReference>
<keyword evidence="5 7" id="KW-0560">Oxidoreductase</keyword>
<gene>
    <name evidence="9" type="ORF">SAMN04488052_102493</name>
</gene>
<keyword evidence="4 7" id="KW-0223">Dioxygenase</keyword>